<reference evidence="1 2" key="1">
    <citation type="journal article" date="2022" name="Genome Biol. Evol.">
        <title>The Spruce Budworm Genome: Reconstructing the Evolutionary History of Antifreeze Proteins.</title>
        <authorList>
            <person name="Beliveau C."/>
            <person name="Gagne P."/>
            <person name="Picq S."/>
            <person name="Vernygora O."/>
            <person name="Keeling C.I."/>
            <person name="Pinkney K."/>
            <person name="Doucet D."/>
            <person name="Wen F."/>
            <person name="Johnston J.S."/>
            <person name="Maaroufi H."/>
            <person name="Boyle B."/>
            <person name="Laroche J."/>
            <person name="Dewar K."/>
            <person name="Juretic N."/>
            <person name="Blackburn G."/>
            <person name="Nisole A."/>
            <person name="Brunet B."/>
            <person name="Brandao M."/>
            <person name="Lumley L."/>
            <person name="Duan J."/>
            <person name="Quan G."/>
            <person name="Lucarotti C.J."/>
            <person name="Roe A.D."/>
            <person name="Sperling F.A.H."/>
            <person name="Levesque R.C."/>
            <person name="Cusson M."/>
        </authorList>
    </citation>
    <scope>NUCLEOTIDE SEQUENCE [LARGE SCALE GENOMIC DNA]</scope>
    <source>
        <strain evidence="1">Glfc:IPQL:Cfum</strain>
    </source>
</reference>
<evidence type="ECO:0000313" key="1">
    <source>
        <dbReference type="EMBL" id="KAI8423366.1"/>
    </source>
</evidence>
<evidence type="ECO:0000313" key="2">
    <source>
        <dbReference type="Proteomes" id="UP001064048"/>
    </source>
</evidence>
<keyword evidence="2" id="KW-1185">Reference proteome</keyword>
<proteinExistence type="predicted"/>
<name>A0ACC0JGS9_CHOFU</name>
<sequence>MCGAPAAPAPAPAPAPASAPAPTPPAAPDARPPAAPAPPAPLPIGINDICNSQNASSADAKRRNNPDWLWLQACIGGNPARALAPHEAALLDRASAFDAGHTLVHLAIRYHLPGGTRRARWRRTRPRCWTGPRPSTRDTRSCTWPSGTTCQAAPGARVGAARGRAAGPGLGLRRGTHARAPGHQVPPARRHPARALAPHEAALLDRASAFDAGHTLVHLAIRYHLPGGTRRARWRRTRPRCWTGPRPSTRDTRSCTWPSGTTCQAAPGARVGAARGRAAGPGLGLRRGTHARAPGHQVPPARRHPARALAPHEAALLDRASAFDAGHTLVHLAIRYHLPGGTRRARWRRTRPRCWTGPRPSTRDTRSCTWPSGTTCQAAPGARVGAARGRAAGPGLGLRRGTHACAPGHQVPPARRHPARALAPHEAALLDRASAFDAGHTLVHLAIRFQREDILATLLARISGGGPGLKRSPSYIGNSTRHPQQRSAWRHAGCGCYMVGRCVAEIEELPVAIQEQLVAAARAVEPVGRRLPAGRGVAVRVRRVRPARRAAAGARRLAARRRRQRLQAARLQFALEESQLRADWARLVAGAARKGTPLRQLHVFALAHVARRPILVYGVDVVNSFRGEALGYARFQGEPHDYNATDTPR</sequence>
<accession>A0ACC0JGS9</accession>
<organism evidence="1 2">
    <name type="scientific">Choristoneura fumiferana</name>
    <name type="common">Spruce budworm moth</name>
    <name type="synonym">Archips fumiferana</name>
    <dbReference type="NCBI Taxonomy" id="7141"/>
    <lineage>
        <taxon>Eukaryota</taxon>
        <taxon>Metazoa</taxon>
        <taxon>Ecdysozoa</taxon>
        <taxon>Arthropoda</taxon>
        <taxon>Hexapoda</taxon>
        <taxon>Insecta</taxon>
        <taxon>Pterygota</taxon>
        <taxon>Neoptera</taxon>
        <taxon>Endopterygota</taxon>
        <taxon>Lepidoptera</taxon>
        <taxon>Glossata</taxon>
        <taxon>Ditrysia</taxon>
        <taxon>Tortricoidea</taxon>
        <taxon>Tortricidae</taxon>
        <taxon>Tortricinae</taxon>
        <taxon>Choristoneura</taxon>
    </lineage>
</organism>
<gene>
    <name evidence="1" type="ORF">MSG28_014367</name>
</gene>
<dbReference type="EMBL" id="CM046125">
    <property type="protein sequence ID" value="KAI8423366.1"/>
    <property type="molecule type" value="Genomic_DNA"/>
</dbReference>
<protein>
    <submittedName>
        <fullName evidence="1">Uncharacterized protein</fullName>
    </submittedName>
</protein>
<comment type="caution">
    <text evidence="1">The sequence shown here is derived from an EMBL/GenBank/DDBJ whole genome shotgun (WGS) entry which is preliminary data.</text>
</comment>
<dbReference type="Proteomes" id="UP001064048">
    <property type="component" value="Chromosome 25"/>
</dbReference>